<dbReference type="InterPro" id="IPR054712">
    <property type="entry name" value="Cas3-like_dom"/>
</dbReference>
<dbReference type="Pfam" id="PF22590">
    <property type="entry name" value="Cas3-like_C_2"/>
    <property type="match status" value="1"/>
</dbReference>
<dbReference type="SUPFAM" id="SSF52540">
    <property type="entry name" value="P-loop containing nucleoside triphosphate hydrolases"/>
    <property type="match status" value="1"/>
</dbReference>
<dbReference type="InterPro" id="IPR014001">
    <property type="entry name" value="Helicase_ATP-bd"/>
</dbReference>
<evidence type="ECO:0000256" key="7">
    <source>
        <dbReference type="ARBA" id="ARBA00022806"/>
    </source>
</evidence>
<evidence type="ECO:0000256" key="1">
    <source>
        <dbReference type="ARBA" id="ARBA00006847"/>
    </source>
</evidence>
<dbReference type="OrthoDB" id="9810236at2"/>
<dbReference type="InterPro" id="IPR011545">
    <property type="entry name" value="DEAD/DEAH_box_helicase_dom"/>
</dbReference>
<keyword evidence="5" id="KW-0547">Nucleotide-binding</keyword>
<proteinExistence type="inferred from homology"/>
<keyword evidence="8" id="KW-0067">ATP-binding</keyword>
<dbReference type="InterPro" id="IPR050547">
    <property type="entry name" value="DEAD_box_RNA_helicases"/>
</dbReference>
<accession>A0A5C5UKH3</accession>
<dbReference type="PANTHER" id="PTHR47963">
    <property type="entry name" value="DEAD-BOX ATP-DEPENDENT RNA HELICASE 47, MITOCHONDRIAL"/>
    <property type="match status" value="1"/>
</dbReference>
<keyword evidence="4" id="KW-0479">Metal-binding</keyword>
<dbReference type="InterPro" id="IPR006483">
    <property type="entry name" value="CRISPR-assoc_Cas3_HD"/>
</dbReference>
<dbReference type="InterPro" id="IPR001650">
    <property type="entry name" value="Helicase_C-like"/>
</dbReference>
<evidence type="ECO:0000256" key="4">
    <source>
        <dbReference type="ARBA" id="ARBA00022723"/>
    </source>
</evidence>
<dbReference type="GO" id="GO:0005524">
    <property type="term" value="F:ATP binding"/>
    <property type="evidence" value="ECO:0007669"/>
    <property type="project" value="UniProtKB-KW"/>
</dbReference>
<dbReference type="RefSeq" id="WP_146324103.1">
    <property type="nucleotide sequence ID" value="NZ_BAABLR010000074.1"/>
</dbReference>
<dbReference type="Pfam" id="PF00270">
    <property type="entry name" value="DEAD"/>
    <property type="match status" value="1"/>
</dbReference>
<dbReference type="PANTHER" id="PTHR47963:SF9">
    <property type="entry name" value="CRISPR-ASSOCIATED ENDONUCLEASE_HELICASE CAS3"/>
    <property type="match status" value="1"/>
</dbReference>
<dbReference type="Gene3D" id="1.10.3210.30">
    <property type="match status" value="1"/>
</dbReference>
<comment type="caution">
    <text evidence="12">The sequence shown here is derived from an EMBL/GenBank/DDBJ whole genome shotgun (WGS) entry which is preliminary data.</text>
</comment>
<evidence type="ECO:0000259" key="11">
    <source>
        <dbReference type="PROSITE" id="PS51643"/>
    </source>
</evidence>
<evidence type="ECO:0000313" key="12">
    <source>
        <dbReference type="EMBL" id="TWT26488.1"/>
    </source>
</evidence>
<gene>
    <name evidence="12" type="primary">cas3</name>
    <name evidence="12" type="ORF">FRX94_05350</name>
</gene>
<dbReference type="GO" id="GO:0003724">
    <property type="term" value="F:RNA helicase activity"/>
    <property type="evidence" value="ECO:0007669"/>
    <property type="project" value="TreeGrafter"/>
</dbReference>
<evidence type="ECO:0000256" key="10">
    <source>
        <dbReference type="SAM" id="MobiDB-lite"/>
    </source>
</evidence>
<keyword evidence="7" id="KW-0347">Helicase</keyword>
<evidence type="ECO:0000256" key="6">
    <source>
        <dbReference type="ARBA" id="ARBA00022801"/>
    </source>
</evidence>
<keyword evidence="6" id="KW-0378">Hydrolase</keyword>
<dbReference type="InterPro" id="IPR038257">
    <property type="entry name" value="CRISPR-assoc_Cas3_HD_sf"/>
</dbReference>
<dbReference type="GO" id="GO:0003723">
    <property type="term" value="F:RNA binding"/>
    <property type="evidence" value="ECO:0007669"/>
    <property type="project" value="TreeGrafter"/>
</dbReference>
<dbReference type="SMART" id="SM00487">
    <property type="entry name" value="DEXDc"/>
    <property type="match status" value="1"/>
</dbReference>
<evidence type="ECO:0000256" key="9">
    <source>
        <dbReference type="ARBA" id="ARBA00023118"/>
    </source>
</evidence>
<evidence type="ECO:0000256" key="5">
    <source>
        <dbReference type="ARBA" id="ARBA00022741"/>
    </source>
</evidence>
<dbReference type="InterPro" id="IPR027417">
    <property type="entry name" value="P-loop_NTPase"/>
</dbReference>
<dbReference type="InterPro" id="IPR041372">
    <property type="entry name" value="Cas3_C"/>
</dbReference>
<protein>
    <submittedName>
        <fullName evidence="12">CRISPR-associated helicase Cas3</fullName>
    </submittedName>
</protein>
<dbReference type="GO" id="GO:0046872">
    <property type="term" value="F:metal ion binding"/>
    <property type="evidence" value="ECO:0007669"/>
    <property type="project" value="UniProtKB-KW"/>
</dbReference>
<dbReference type="GO" id="GO:0016787">
    <property type="term" value="F:hydrolase activity"/>
    <property type="evidence" value="ECO:0007669"/>
    <property type="project" value="UniProtKB-KW"/>
</dbReference>
<evidence type="ECO:0000256" key="8">
    <source>
        <dbReference type="ARBA" id="ARBA00022840"/>
    </source>
</evidence>
<evidence type="ECO:0000313" key="13">
    <source>
        <dbReference type="Proteomes" id="UP000320791"/>
    </source>
</evidence>
<dbReference type="EMBL" id="VOHM01000009">
    <property type="protein sequence ID" value="TWT26488.1"/>
    <property type="molecule type" value="Genomic_DNA"/>
</dbReference>
<evidence type="ECO:0000256" key="2">
    <source>
        <dbReference type="ARBA" id="ARBA00009046"/>
    </source>
</evidence>
<dbReference type="GO" id="GO:0004518">
    <property type="term" value="F:nuclease activity"/>
    <property type="evidence" value="ECO:0007669"/>
    <property type="project" value="UniProtKB-KW"/>
</dbReference>
<dbReference type="PROSITE" id="PS51643">
    <property type="entry name" value="HD_CAS3"/>
    <property type="match status" value="1"/>
</dbReference>
<keyword evidence="9" id="KW-0051">Antiviral defense</keyword>
<comment type="similarity">
    <text evidence="2">In the central section; belongs to the CRISPR-associated helicase Cas3 family.</text>
</comment>
<dbReference type="CDD" id="cd09641">
    <property type="entry name" value="Cas3''_I"/>
    <property type="match status" value="1"/>
</dbReference>
<dbReference type="InterPro" id="IPR006474">
    <property type="entry name" value="Helicase_Cas3_CRISPR-ass_core"/>
</dbReference>
<sequence>MKDQCLNLQPEPVGVPQRTWAKFQFDTKDWMPLFRHLDDAACVAWCLWDEWLSGNARSLITRECGGDALLAKKIAVLVAAGHDIGKHSSAFAMQVPSLKDHMIDGGAKFLTLTPDERRMVPHAIVSGLSFRDWYQEAIEDNYLQAFEAIASIVASHHGRFPSHQLMNNNPQYLREKIEFPEWHQERMGWWERAIATAGITDEDLKTLRQIKLSQSSQLILSGLLVMCDWIASNQSLFPLTDLSPSDERTDNALDQLQLPPQWEPLPPTSDAELFASRFKLPSEASLRPIQEAAISLARDANEPCLMLIEAPTGEGKTEAALAAAEILACKFELNGITFALPTCATSDGIFPRVIAWLGTTLQAGTQASAVLTHGRAQFNETYRELFAPKYIENVYDDDQSRYDETRPKSIYAHWWLRGRKTSSLANFTVGTIDQVLFAALSSKHLMLRHVGLSGKVVIFDEIHASDTYMMVYLERALQWLGAMGVPVIALSATLHPKRRAALLSAYKQGACMFSAKSYGRSTRKTDETEAQSQTGYPLISVAASDNTEFKALKPSTRKAQYNLEFIGEEVSDIAELIIENSSNGGCIAAICNTVNRAQTLYQQLSNHFSENEIVLLHSRFAATERRKMEKELVRKLGPQQKDRPKKLIVVATQVIEQSLDIDFDLLYTDIAPMDLLIQRAGRLHRHAEHHNLRPSNLSTARLVTGGFTNSQPPTFDGGSEAVYGRALLLKTLATVQGHIQTSGSSIESPRDVSGLVRSAYSEDLTPPVGWESIWEEAEQERREHEAALIEKAKSYRIKIPKTEPLTGFDTGTAGEADDNHRGRAQVRDAEDSLDVILVQRVNDELRTLPFLDTYPGARVDMTAGIDDELARCTSMCTVSLPAFLARGSLANRVISELEQNGIESWQRSHWLRGELPLILDEDLKADLAGLLVRYDRKLGLTVTTPERSV</sequence>
<dbReference type="NCBIfam" id="TIGR01596">
    <property type="entry name" value="cas3_HD"/>
    <property type="match status" value="1"/>
</dbReference>
<keyword evidence="13" id="KW-1185">Reference proteome</keyword>
<dbReference type="Pfam" id="PF18395">
    <property type="entry name" value="Cas3_C"/>
    <property type="match status" value="1"/>
</dbReference>
<dbReference type="NCBIfam" id="TIGR01587">
    <property type="entry name" value="cas3_core"/>
    <property type="match status" value="1"/>
</dbReference>
<dbReference type="AlphaFoldDB" id="A0A5C5UKH3"/>
<dbReference type="SMART" id="SM00490">
    <property type="entry name" value="HELICc"/>
    <property type="match status" value="1"/>
</dbReference>
<comment type="similarity">
    <text evidence="1">In the N-terminal section; belongs to the CRISPR-associated nuclease Cas3-HD family.</text>
</comment>
<dbReference type="GO" id="GO:0051607">
    <property type="term" value="P:defense response to virus"/>
    <property type="evidence" value="ECO:0007669"/>
    <property type="project" value="UniProtKB-KW"/>
</dbReference>
<dbReference type="Gene3D" id="3.40.50.300">
    <property type="entry name" value="P-loop containing nucleotide triphosphate hydrolases"/>
    <property type="match status" value="2"/>
</dbReference>
<dbReference type="Pfam" id="PF18019">
    <property type="entry name" value="Cas3_HD"/>
    <property type="match status" value="1"/>
</dbReference>
<dbReference type="Proteomes" id="UP000320791">
    <property type="component" value="Unassembled WGS sequence"/>
</dbReference>
<name>A0A5C5UKH3_9CORY</name>
<feature type="region of interest" description="Disordered" evidence="10">
    <location>
        <begin position="806"/>
        <end position="825"/>
    </location>
</feature>
<feature type="domain" description="HD Cas3-type" evidence="11">
    <location>
        <begin position="26"/>
        <end position="230"/>
    </location>
</feature>
<organism evidence="12 13">
    <name type="scientific">Corynebacterium canis</name>
    <dbReference type="NCBI Taxonomy" id="679663"/>
    <lineage>
        <taxon>Bacteria</taxon>
        <taxon>Bacillati</taxon>
        <taxon>Actinomycetota</taxon>
        <taxon>Actinomycetes</taxon>
        <taxon>Mycobacteriales</taxon>
        <taxon>Corynebacteriaceae</taxon>
        <taxon>Corynebacterium</taxon>
    </lineage>
</organism>
<reference evidence="12 13" key="1">
    <citation type="submission" date="2019-08" db="EMBL/GenBank/DDBJ databases">
        <authorList>
            <person name="Lei W."/>
        </authorList>
    </citation>
    <scope>NUCLEOTIDE SEQUENCE [LARGE SCALE GENOMIC DNA]</scope>
    <source>
        <strain evidence="12 13">CCUG 58627</strain>
    </source>
</reference>
<keyword evidence="3" id="KW-0540">Nuclease</keyword>
<evidence type="ECO:0000256" key="3">
    <source>
        <dbReference type="ARBA" id="ARBA00022722"/>
    </source>
</evidence>